<protein>
    <submittedName>
        <fullName evidence="2">Uncharacterized protein</fullName>
    </submittedName>
</protein>
<feature type="transmembrane region" description="Helical" evidence="1">
    <location>
        <begin position="38"/>
        <end position="63"/>
    </location>
</feature>
<sequence length="233" mass="26731">MQMFMEEAKNLKGVWRLLRRSPLSDDLSRFDVLEGSQYQVLISLVGFATLVEIPLIHFIIQYLWEPSPLLSTVQIVIVAMSLYGIIWFLGDYQRIKEGGYHVYADGIHIDISSRWQGSIPFSAIKSVSRSNFKPKSSWEQDWRKKQEQVPEGLGRLSIGLEKPNVCIRFQENRSIKGLYGIERSFNEIHFYVSNPDQFLTTVSEKLKDSCIGRGSNSCSHQSGELFDAKDRGF</sequence>
<dbReference type="EMBL" id="FWZT01000019">
    <property type="protein sequence ID" value="SMF58458.1"/>
    <property type="molecule type" value="Genomic_DNA"/>
</dbReference>
<gene>
    <name evidence="2" type="ORF">SAMN06296036_119103</name>
</gene>
<keyword evidence="1" id="KW-1133">Transmembrane helix</keyword>
<evidence type="ECO:0000313" key="3">
    <source>
        <dbReference type="Proteomes" id="UP000192907"/>
    </source>
</evidence>
<evidence type="ECO:0000313" key="2">
    <source>
        <dbReference type="EMBL" id="SMF58458.1"/>
    </source>
</evidence>
<accession>A0A1Y6CDQ9</accession>
<reference evidence="3" key="1">
    <citation type="submission" date="2017-04" db="EMBL/GenBank/DDBJ databases">
        <authorList>
            <person name="Varghese N."/>
            <person name="Submissions S."/>
        </authorList>
    </citation>
    <scope>NUCLEOTIDE SEQUENCE [LARGE SCALE GENOMIC DNA]</scope>
    <source>
        <strain evidence="3">RKEM611</strain>
    </source>
</reference>
<keyword evidence="1" id="KW-0812">Transmembrane</keyword>
<keyword evidence="1" id="KW-0472">Membrane</keyword>
<dbReference type="Proteomes" id="UP000192907">
    <property type="component" value="Unassembled WGS sequence"/>
</dbReference>
<keyword evidence="3" id="KW-1185">Reference proteome</keyword>
<evidence type="ECO:0000256" key="1">
    <source>
        <dbReference type="SAM" id="Phobius"/>
    </source>
</evidence>
<dbReference type="AlphaFoldDB" id="A0A1Y6CDQ9"/>
<name>A0A1Y6CDQ9_9BACT</name>
<proteinExistence type="predicted"/>
<dbReference type="RefSeq" id="WP_132322691.1">
    <property type="nucleotide sequence ID" value="NZ_FWZT01000019.1"/>
</dbReference>
<feature type="transmembrane region" description="Helical" evidence="1">
    <location>
        <begin position="69"/>
        <end position="89"/>
    </location>
</feature>
<organism evidence="2 3">
    <name type="scientific">Pseudobacteriovorax antillogorgiicola</name>
    <dbReference type="NCBI Taxonomy" id="1513793"/>
    <lineage>
        <taxon>Bacteria</taxon>
        <taxon>Pseudomonadati</taxon>
        <taxon>Bdellovibrionota</taxon>
        <taxon>Oligoflexia</taxon>
        <taxon>Oligoflexales</taxon>
        <taxon>Pseudobacteriovoracaceae</taxon>
        <taxon>Pseudobacteriovorax</taxon>
    </lineage>
</organism>